<dbReference type="PANTHER" id="PTHR24320">
    <property type="entry name" value="RETINOL DEHYDROGENASE"/>
    <property type="match status" value="1"/>
</dbReference>
<organism evidence="4 5">
    <name type="scientific">Tagetes erecta</name>
    <name type="common">African marigold</name>
    <dbReference type="NCBI Taxonomy" id="13708"/>
    <lineage>
        <taxon>Eukaryota</taxon>
        <taxon>Viridiplantae</taxon>
        <taxon>Streptophyta</taxon>
        <taxon>Embryophyta</taxon>
        <taxon>Tracheophyta</taxon>
        <taxon>Spermatophyta</taxon>
        <taxon>Magnoliopsida</taxon>
        <taxon>eudicotyledons</taxon>
        <taxon>Gunneridae</taxon>
        <taxon>Pentapetalae</taxon>
        <taxon>asterids</taxon>
        <taxon>campanulids</taxon>
        <taxon>Asterales</taxon>
        <taxon>Asteraceae</taxon>
        <taxon>Asteroideae</taxon>
        <taxon>Heliantheae alliance</taxon>
        <taxon>Tageteae</taxon>
        <taxon>Tagetes</taxon>
    </lineage>
</organism>
<dbReference type="AlphaFoldDB" id="A0AAD8NGZ4"/>
<sequence length="389" mass="43439">MSLVKELMRALRFACTFSFWRMGFFWTFPLIVSYIKLRAQSIFIQKKPTYPHCAVSPLPSMTSSSSTPCKTYGRRLPICIITGATSGLGAATALALSKEGFCVVLAGRSSHKLSKVISDIRRQNKEARLEGFEVDLSSFSSIMKFKKSLEKWLLESDMHPSVQLLINNAGILATTSQLTTESHDRMMGTNYIGAFSLTEVLLPLLKNSPVPSRIVNVTSFTHRNVSSFRPDKKTVSGKRFSEIKNYPCAEIYEYSKLCLLLFSYELHRQLHLTEGSQTISVMAVDPGAVKTDIMREVPWFISQAAFISLRYLGLLQSPKDGISSMLDAALAPPETSGLYFFGGNGRTIDSSSLSYNPKLSRELWATSYDIFQDSLLNYNRVSVCSQKVD</sequence>
<dbReference type="InterPro" id="IPR036291">
    <property type="entry name" value="NAD(P)-bd_dom_sf"/>
</dbReference>
<dbReference type="EMBL" id="JAUHHV010000011">
    <property type="protein sequence ID" value="KAK1408587.1"/>
    <property type="molecule type" value="Genomic_DNA"/>
</dbReference>
<accession>A0AAD8NGZ4</accession>
<dbReference type="PRINTS" id="PR00081">
    <property type="entry name" value="GDHRDH"/>
</dbReference>
<protein>
    <submittedName>
        <fullName evidence="4">Uncharacterized protein</fullName>
    </submittedName>
</protein>
<dbReference type="InterPro" id="IPR002347">
    <property type="entry name" value="SDR_fam"/>
</dbReference>
<evidence type="ECO:0000256" key="2">
    <source>
        <dbReference type="ARBA" id="ARBA00023002"/>
    </source>
</evidence>
<name>A0AAD8NGZ4_TARER</name>
<dbReference type="GO" id="GO:0016491">
    <property type="term" value="F:oxidoreductase activity"/>
    <property type="evidence" value="ECO:0007669"/>
    <property type="project" value="UniProtKB-KW"/>
</dbReference>
<dbReference type="PANTHER" id="PTHR24320:SF227">
    <property type="entry name" value="RETINOL DEHYDROGENASE 11"/>
    <property type="match status" value="1"/>
</dbReference>
<evidence type="ECO:0000313" key="4">
    <source>
        <dbReference type="EMBL" id="KAK1408587.1"/>
    </source>
</evidence>
<gene>
    <name evidence="4" type="ORF">QVD17_40492</name>
</gene>
<dbReference type="SUPFAM" id="SSF51735">
    <property type="entry name" value="NAD(P)-binding Rossmann-fold domains"/>
    <property type="match status" value="1"/>
</dbReference>
<comment type="caution">
    <text evidence="4">The sequence shown here is derived from an EMBL/GenBank/DDBJ whole genome shotgun (WGS) entry which is preliminary data.</text>
</comment>
<dbReference type="Pfam" id="PF00106">
    <property type="entry name" value="adh_short"/>
    <property type="match status" value="1"/>
</dbReference>
<evidence type="ECO:0000256" key="1">
    <source>
        <dbReference type="ARBA" id="ARBA00006484"/>
    </source>
</evidence>
<keyword evidence="3" id="KW-0472">Membrane</keyword>
<evidence type="ECO:0000256" key="3">
    <source>
        <dbReference type="SAM" id="Phobius"/>
    </source>
</evidence>
<evidence type="ECO:0000313" key="5">
    <source>
        <dbReference type="Proteomes" id="UP001229421"/>
    </source>
</evidence>
<keyword evidence="3" id="KW-0812">Transmembrane</keyword>
<keyword evidence="5" id="KW-1185">Reference proteome</keyword>
<feature type="transmembrane region" description="Helical" evidence="3">
    <location>
        <begin position="20"/>
        <end position="37"/>
    </location>
</feature>
<keyword evidence="2" id="KW-0560">Oxidoreductase</keyword>
<dbReference type="Gene3D" id="3.40.50.720">
    <property type="entry name" value="NAD(P)-binding Rossmann-like Domain"/>
    <property type="match status" value="1"/>
</dbReference>
<proteinExistence type="inferred from homology"/>
<comment type="similarity">
    <text evidence="1">Belongs to the short-chain dehydrogenases/reductases (SDR) family.</text>
</comment>
<keyword evidence="3" id="KW-1133">Transmembrane helix</keyword>
<dbReference type="Proteomes" id="UP001229421">
    <property type="component" value="Unassembled WGS sequence"/>
</dbReference>
<reference evidence="4" key="1">
    <citation type="journal article" date="2023" name="bioRxiv">
        <title>Improved chromosome-level genome assembly for marigold (Tagetes erecta).</title>
        <authorList>
            <person name="Jiang F."/>
            <person name="Yuan L."/>
            <person name="Wang S."/>
            <person name="Wang H."/>
            <person name="Xu D."/>
            <person name="Wang A."/>
            <person name="Fan W."/>
        </authorList>
    </citation>
    <scope>NUCLEOTIDE SEQUENCE</scope>
    <source>
        <strain evidence="4">WSJ</strain>
        <tissue evidence="4">Leaf</tissue>
    </source>
</reference>